<feature type="domain" description="Thiamine pyrophosphate enzyme N-terminal TPP-binding" evidence="9">
    <location>
        <begin position="37"/>
        <end position="149"/>
    </location>
</feature>
<dbReference type="InterPro" id="IPR029061">
    <property type="entry name" value="THDP-binding"/>
</dbReference>
<dbReference type="Gene3D" id="3.40.50.970">
    <property type="match status" value="2"/>
</dbReference>
<dbReference type="EMBL" id="NVUU01000006">
    <property type="protein sequence ID" value="PCI95907.1"/>
    <property type="molecule type" value="Genomic_DNA"/>
</dbReference>
<evidence type="ECO:0000256" key="3">
    <source>
        <dbReference type="ARBA" id="ARBA00022723"/>
    </source>
</evidence>
<dbReference type="EC" id="2.2.1.9" evidence="7"/>
<comment type="caution">
    <text evidence="11">The sequence shown here is derived from an EMBL/GenBank/DDBJ whole genome shotgun (WGS) entry which is preliminary data.</text>
</comment>
<keyword evidence="3 7" id="KW-0479">Metal-binding</keyword>
<dbReference type="GO" id="GO:0009234">
    <property type="term" value="P:menaquinone biosynthetic process"/>
    <property type="evidence" value="ECO:0007669"/>
    <property type="project" value="UniProtKB-UniRule"/>
</dbReference>
<dbReference type="GO" id="GO:0030145">
    <property type="term" value="F:manganese ion binding"/>
    <property type="evidence" value="ECO:0007669"/>
    <property type="project" value="UniProtKB-UniRule"/>
</dbReference>
<accession>A0A2A4YNN7</accession>
<keyword evidence="5 7" id="KW-0786">Thiamine pyrophosphate</keyword>
<keyword evidence="1 7" id="KW-0474">Menaquinone biosynthesis</keyword>
<gene>
    <name evidence="7" type="primary">menD</name>
    <name evidence="11" type="ORF">COB11_00880</name>
</gene>
<dbReference type="InterPro" id="IPR012001">
    <property type="entry name" value="Thiamin_PyroP_enz_TPP-bd_dom"/>
</dbReference>
<dbReference type="SUPFAM" id="SSF52518">
    <property type="entry name" value="Thiamin diphosphate-binding fold (THDP-binding)"/>
    <property type="match status" value="2"/>
</dbReference>
<comment type="cofactor">
    <cofactor evidence="7">
        <name>thiamine diphosphate</name>
        <dbReference type="ChEBI" id="CHEBI:58937"/>
    </cofactor>
    <text evidence="7">Binds 1 thiamine pyrophosphate per subunit.</text>
</comment>
<dbReference type="GO" id="GO:0030976">
    <property type="term" value="F:thiamine pyrophosphate binding"/>
    <property type="evidence" value="ECO:0007669"/>
    <property type="project" value="UniProtKB-UniRule"/>
</dbReference>
<evidence type="ECO:0000259" key="10">
    <source>
        <dbReference type="Pfam" id="PF16582"/>
    </source>
</evidence>
<dbReference type="UniPathway" id="UPA00079"/>
<feature type="domain" description="Menaquinone biosynthesis protein MenD middle" evidence="10">
    <location>
        <begin position="246"/>
        <end position="433"/>
    </location>
</feature>
<reference evidence="12" key="1">
    <citation type="submission" date="2017-08" db="EMBL/GenBank/DDBJ databases">
        <title>A dynamic microbial community with high functional redundancy inhabits the cold, oxic subseafloor aquifer.</title>
        <authorList>
            <person name="Tully B.J."/>
            <person name="Wheat C.G."/>
            <person name="Glazer B.T."/>
            <person name="Huber J.A."/>
        </authorList>
    </citation>
    <scope>NUCLEOTIDE SEQUENCE [LARGE SCALE GENOMIC DNA]</scope>
</reference>
<organism evidence="11 12">
    <name type="scientific">Aerophobetes bacterium</name>
    <dbReference type="NCBI Taxonomy" id="2030807"/>
    <lineage>
        <taxon>Bacteria</taxon>
        <taxon>Candidatus Aerophobota</taxon>
    </lineage>
</organism>
<dbReference type="Gene3D" id="3.40.50.1220">
    <property type="entry name" value="TPP-binding domain"/>
    <property type="match status" value="1"/>
</dbReference>
<dbReference type="PANTHER" id="PTHR42916">
    <property type="entry name" value="2-SUCCINYL-5-ENOLPYRUVYL-6-HYDROXY-3-CYCLOHEXENE-1-CARBOXYLATE SYNTHASE"/>
    <property type="match status" value="1"/>
</dbReference>
<feature type="domain" description="Thiamine pyrophosphate enzyme TPP-binding" evidence="8">
    <location>
        <begin position="453"/>
        <end position="582"/>
    </location>
</feature>
<evidence type="ECO:0000256" key="4">
    <source>
        <dbReference type="ARBA" id="ARBA00022842"/>
    </source>
</evidence>
<keyword evidence="2 7" id="KW-0808">Transferase</keyword>
<dbReference type="HAMAP" id="MF_01659">
    <property type="entry name" value="MenD"/>
    <property type="match status" value="1"/>
</dbReference>
<dbReference type="InterPro" id="IPR032264">
    <property type="entry name" value="MenD_middle"/>
</dbReference>
<keyword evidence="6 7" id="KW-0464">Manganese</keyword>
<evidence type="ECO:0000259" key="9">
    <source>
        <dbReference type="Pfam" id="PF02776"/>
    </source>
</evidence>
<sequence>MALILLKSGKSLITKFHSLSRARKLMQKQNVFLTQKWAETIIQELLHHDVAHFCIAPGSRSTPLTSSVAKNKNCSHTVHFDERSLAFYALGYAKASKKPVAIIVTSGTATANLLPAIMEAYESMVPLIILTADRPAELLYCGANQATNQINMFSNFVRCARSFQAIDPFTPMEALQSQVSFAMQVAKDPIGPVHLNFMFREPFVNDLDHDHDLEYSCRPIKKYVNPEKMVPPTQYDPLISKLNASEKTLIICGLDSMDIESFQKVCLLSKRLKAPIFCDILSNHHKMPHQENVIAHGSLLFKTSLLNAEYRPEVVLHFGGSFVSKHLYFFLHANKPSQYVHISPHKKIEDPFNLTSHVFTETTFSFCRSITSRLNETRKDHFLKCWQSAEALAKAAKESVLKIAPENPKHKLSEPWLFQKLSKFDLSKHNVFIANSMPIRDAHDFLHPQKGVYHIYGNRGVSGIDGNLSTVIGIAKASKRKTLAIVGDLTFLHDMTALSLLNKDIPPVTIIVINNNGGCIFRNFPIYKEKNIYEEFFEIPHNLTFSAIKELFNISYSKANSAIDACDAIRDALACATHSIIEIELDASNSTSERAQILDILKLEEAVLC</sequence>
<comment type="pathway">
    <text evidence="7">Quinol/quinone metabolism; menaquinone biosynthesis.</text>
</comment>
<dbReference type="PANTHER" id="PTHR42916:SF1">
    <property type="entry name" value="PROTEIN PHYLLO, CHLOROPLASTIC"/>
    <property type="match status" value="1"/>
</dbReference>
<proteinExistence type="inferred from homology"/>
<dbReference type="Pfam" id="PF16582">
    <property type="entry name" value="TPP_enzyme_M_2"/>
    <property type="match status" value="1"/>
</dbReference>
<dbReference type="CDD" id="cd02009">
    <property type="entry name" value="TPP_SHCHC_synthase"/>
    <property type="match status" value="1"/>
</dbReference>
<dbReference type="InterPro" id="IPR004433">
    <property type="entry name" value="MenaQ_synth_MenD"/>
</dbReference>
<dbReference type="GO" id="GO:0070204">
    <property type="term" value="F:2-succinyl-5-enolpyruvyl-6-hydroxy-3-cyclohexene-1-carboxylic-acid synthase activity"/>
    <property type="evidence" value="ECO:0007669"/>
    <property type="project" value="UniProtKB-UniRule"/>
</dbReference>
<evidence type="ECO:0000256" key="5">
    <source>
        <dbReference type="ARBA" id="ARBA00023052"/>
    </source>
</evidence>
<comment type="catalytic activity">
    <reaction evidence="7">
        <text>isochorismate + 2-oxoglutarate + H(+) = 5-enolpyruvoyl-6-hydroxy-2-succinyl-cyclohex-3-ene-1-carboxylate + CO2</text>
        <dbReference type="Rhea" id="RHEA:25593"/>
        <dbReference type="ChEBI" id="CHEBI:15378"/>
        <dbReference type="ChEBI" id="CHEBI:16526"/>
        <dbReference type="ChEBI" id="CHEBI:16810"/>
        <dbReference type="ChEBI" id="CHEBI:29780"/>
        <dbReference type="ChEBI" id="CHEBI:58818"/>
        <dbReference type="EC" id="2.2.1.9"/>
    </reaction>
</comment>
<dbReference type="AlphaFoldDB" id="A0A2A4YNN7"/>
<comment type="similarity">
    <text evidence="7">Belongs to the TPP enzyme family. MenD subfamily.</text>
</comment>
<dbReference type="Pfam" id="PF02775">
    <property type="entry name" value="TPP_enzyme_C"/>
    <property type="match status" value="1"/>
</dbReference>
<evidence type="ECO:0000256" key="7">
    <source>
        <dbReference type="HAMAP-Rule" id="MF_01659"/>
    </source>
</evidence>
<evidence type="ECO:0000256" key="1">
    <source>
        <dbReference type="ARBA" id="ARBA00022428"/>
    </source>
</evidence>
<evidence type="ECO:0000313" key="12">
    <source>
        <dbReference type="Proteomes" id="UP000217838"/>
    </source>
</evidence>
<dbReference type="Pfam" id="PF02776">
    <property type="entry name" value="TPP_enzyme_N"/>
    <property type="match status" value="1"/>
</dbReference>
<dbReference type="GO" id="GO:0000287">
    <property type="term" value="F:magnesium ion binding"/>
    <property type="evidence" value="ECO:0007669"/>
    <property type="project" value="UniProtKB-UniRule"/>
</dbReference>
<comment type="cofactor">
    <cofactor evidence="7">
        <name>Mg(2+)</name>
        <dbReference type="ChEBI" id="CHEBI:18420"/>
    </cofactor>
    <cofactor evidence="7">
        <name>Mn(2+)</name>
        <dbReference type="ChEBI" id="CHEBI:29035"/>
    </cofactor>
</comment>
<dbReference type="SUPFAM" id="SSF52467">
    <property type="entry name" value="DHS-like NAD/FAD-binding domain"/>
    <property type="match status" value="1"/>
</dbReference>
<evidence type="ECO:0000259" key="8">
    <source>
        <dbReference type="Pfam" id="PF02775"/>
    </source>
</evidence>
<keyword evidence="4 7" id="KW-0460">Magnesium</keyword>
<dbReference type="Proteomes" id="UP000217838">
    <property type="component" value="Unassembled WGS sequence"/>
</dbReference>
<comment type="pathway">
    <text evidence="7">Quinol/quinone metabolism; 1,4-dihydroxy-2-naphthoate biosynthesis; 1,4-dihydroxy-2-naphthoate from chorismate: step 2/7.</text>
</comment>
<evidence type="ECO:0000256" key="2">
    <source>
        <dbReference type="ARBA" id="ARBA00022679"/>
    </source>
</evidence>
<comment type="subunit">
    <text evidence="7">Homodimer.</text>
</comment>
<evidence type="ECO:0000256" key="6">
    <source>
        <dbReference type="ARBA" id="ARBA00023211"/>
    </source>
</evidence>
<evidence type="ECO:0000313" key="11">
    <source>
        <dbReference type="EMBL" id="PCI95907.1"/>
    </source>
</evidence>
<protein>
    <recommendedName>
        <fullName evidence="7">2-succinyl-5-enolpyruvyl-6-hydroxy-3-cyclohexene-1-carboxylate synthase</fullName>
        <shortName evidence="7">SEPHCHC synthase</shortName>
        <ecNumber evidence="7">2.2.1.9</ecNumber>
    </recommendedName>
    <alternativeName>
        <fullName evidence="7">Menaquinone biosynthesis protein MenD</fullName>
    </alternativeName>
</protein>
<dbReference type="NCBIfam" id="TIGR00173">
    <property type="entry name" value="menD"/>
    <property type="match status" value="1"/>
</dbReference>
<dbReference type="PIRSF" id="PIRSF004983">
    <property type="entry name" value="MenD"/>
    <property type="match status" value="1"/>
</dbReference>
<dbReference type="CDD" id="cd07037">
    <property type="entry name" value="TPP_PYR_MenD"/>
    <property type="match status" value="1"/>
</dbReference>
<comment type="function">
    <text evidence="7">Catalyzes the thiamine diphosphate-dependent decarboxylation of 2-oxoglutarate and the subsequent addition of the resulting succinic semialdehyde-thiamine pyrophosphate anion to isochorismate to yield 2-succinyl-5-enolpyruvyl-6-hydroxy-3-cyclohexene-1-carboxylate (SEPHCHC).</text>
</comment>
<name>A0A2A4YNN7_UNCAE</name>
<dbReference type="UniPathway" id="UPA01057">
    <property type="reaction ID" value="UER00164"/>
</dbReference>
<dbReference type="InterPro" id="IPR029035">
    <property type="entry name" value="DHS-like_NAD/FAD-binding_dom"/>
</dbReference>
<dbReference type="InterPro" id="IPR011766">
    <property type="entry name" value="TPP_enzyme_TPP-bd"/>
</dbReference>